<dbReference type="SUPFAM" id="SSF55831">
    <property type="entry name" value="Thymidylate synthase/dCMP hydroxymethylase"/>
    <property type="match status" value="1"/>
</dbReference>
<dbReference type="InterPro" id="IPR045097">
    <property type="entry name" value="Thymidate_synth/dCMP_Mease"/>
</dbReference>
<evidence type="ECO:0000256" key="1">
    <source>
        <dbReference type="ARBA" id="ARBA00009972"/>
    </source>
</evidence>
<dbReference type="PANTHER" id="PTHR11548">
    <property type="entry name" value="THYMIDYLATE SYNTHASE 1"/>
    <property type="match status" value="1"/>
</dbReference>
<dbReference type="GO" id="GO:0032259">
    <property type="term" value="P:methylation"/>
    <property type="evidence" value="ECO:0007669"/>
    <property type="project" value="UniProtKB-KW"/>
</dbReference>
<dbReference type="CDD" id="cd00351">
    <property type="entry name" value="TS_Pyrimidine_HMase"/>
    <property type="match status" value="1"/>
</dbReference>
<gene>
    <name evidence="6" type="ORF">CPT_Stahl65</name>
</gene>
<evidence type="ECO:0000256" key="2">
    <source>
        <dbReference type="ARBA" id="ARBA00011947"/>
    </source>
</evidence>
<evidence type="ECO:0000259" key="5">
    <source>
        <dbReference type="Pfam" id="PF00303"/>
    </source>
</evidence>
<evidence type="ECO:0000256" key="4">
    <source>
        <dbReference type="ARBA" id="ARBA00022679"/>
    </source>
</evidence>
<comment type="similarity">
    <text evidence="1">Belongs to the thymidylate synthase family.</text>
</comment>
<dbReference type="PRINTS" id="PR00108">
    <property type="entry name" value="THYMDSNTHASE"/>
</dbReference>
<dbReference type="GO" id="GO:0004799">
    <property type="term" value="F:thymidylate synthase activity"/>
    <property type="evidence" value="ECO:0007669"/>
    <property type="project" value="UniProtKB-EC"/>
</dbReference>
<keyword evidence="3" id="KW-0489">Methyltransferase</keyword>
<reference evidence="6 7" key="1">
    <citation type="journal article" date="2015" name="Genome Announc.">
        <title>Complete Genome Sequence of Bacillus megaterium Siphophage Stahl.</title>
        <authorList>
            <person name="Brizendine A.M."/>
            <person name="Rousseau S."/>
            <person name="Hernandez A.C."/>
            <person name="Kuty Everett G.F."/>
        </authorList>
    </citation>
    <scope>NUCLEOTIDE SEQUENCE [LARGE SCALE GENOMIC DNA]</scope>
</reference>
<dbReference type="KEGG" id="vg:26647868"/>
<organism evidence="6 7">
    <name type="scientific">Bacillus phage Stahl</name>
    <dbReference type="NCBI Taxonomy" id="1610832"/>
    <lineage>
        <taxon>Viruses</taxon>
        <taxon>Duplodnaviria</taxon>
        <taxon>Heunggongvirae</taxon>
        <taxon>Uroviricota</taxon>
        <taxon>Caudoviricetes</taxon>
        <taxon>Slashvirus</taxon>
        <taxon>Slashvirus stahl</taxon>
    </lineage>
</organism>
<dbReference type="Proteomes" id="UP000033015">
    <property type="component" value="Segment"/>
</dbReference>
<accession>A0A0E3M2W5</accession>
<dbReference type="NCBIfam" id="TIGR03284">
    <property type="entry name" value="thym_sym"/>
    <property type="match status" value="1"/>
</dbReference>
<feature type="domain" description="Thymidylate synthase/dCMP hydroxymethylase" evidence="5">
    <location>
        <begin position="11"/>
        <end position="301"/>
    </location>
</feature>
<dbReference type="EC" id="2.1.1.45" evidence="2"/>
<dbReference type="Pfam" id="PF00303">
    <property type="entry name" value="Thymidylat_synt"/>
    <property type="match status" value="1"/>
</dbReference>
<protein>
    <recommendedName>
        <fullName evidence="2">thymidylate synthase</fullName>
        <ecNumber evidence="2">2.1.1.45</ecNumber>
    </recommendedName>
</protein>
<dbReference type="InterPro" id="IPR000398">
    <property type="entry name" value="Thymidylate_synthase"/>
</dbReference>
<dbReference type="EMBL" id="KP696447">
    <property type="protein sequence ID" value="AKA61493.1"/>
    <property type="molecule type" value="Genomic_DNA"/>
</dbReference>
<proteinExistence type="inferred from homology"/>
<dbReference type="InterPro" id="IPR023451">
    <property type="entry name" value="Thymidate_synth/dCMP_Mease_dom"/>
</dbReference>
<keyword evidence="7" id="KW-1185">Reference proteome</keyword>
<sequence>MSTYDEQIVRITNRIFTEGKSNEGKPIRARWDSDGSPAYARSVLNERMVFNGECPFPTLRKLGYKTPIWELLWIWQKKSNIVDDLRKLNGTDKTVWNQWEQEDGTIGKAYGWQLRHKKRPVYVGHIDTSQLDKGLYPGRVFDGKPHLMLDQVDHLIQSLIFNRYSNQIKTTLWCVEDITGMALPPCVYETHWQTWDEKLHLTVNIRSNDMPPGNPFNCFQYYVLQRMIAQVVGMEVGTLVFNIDNAHIYNRHEEQMLEMIQRPQFKTPTLWVNPEVKNFYDFTIDDFKLLDYESGDPIKFEDIAV</sequence>
<dbReference type="PANTHER" id="PTHR11548:SF1">
    <property type="entry name" value="THYMIDYLATE SYNTHASE 1"/>
    <property type="match status" value="1"/>
</dbReference>
<dbReference type="GO" id="GO:0006231">
    <property type="term" value="P:dTMP biosynthetic process"/>
    <property type="evidence" value="ECO:0007669"/>
    <property type="project" value="InterPro"/>
</dbReference>
<dbReference type="RefSeq" id="YP_009203669.1">
    <property type="nucleotide sequence ID" value="NC_028856.1"/>
</dbReference>
<reference evidence="7" key="2">
    <citation type="submission" date="2015-01" db="EMBL/GenBank/DDBJ databases">
        <title>Complete Genome of Bacillus megaterium Siphophage Stahl.</title>
        <authorList>
            <person name="Brizendine A.M."/>
            <person name="Rousseau S."/>
            <person name="Hernandez A.C."/>
            <person name="Everett G.F.K."/>
        </authorList>
    </citation>
    <scope>NUCLEOTIDE SEQUENCE [LARGE SCALE GENOMIC DNA]</scope>
</reference>
<dbReference type="Gene3D" id="3.30.572.10">
    <property type="entry name" value="Thymidylate synthase/dCMP hydroxymethylase domain"/>
    <property type="match status" value="1"/>
</dbReference>
<name>A0A0E3M2W5_9CAUD</name>
<evidence type="ECO:0000313" key="6">
    <source>
        <dbReference type="EMBL" id="AKA61493.1"/>
    </source>
</evidence>
<evidence type="ECO:0000256" key="3">
    <source>
        <dbReference type="ARBA" id="ARBA00022603"/>
    </source>
</evidence>
<keyword evidence="4" id="KW-0808">Transferase</keyword>
<dbReference type="OrthoDB" id="13491at10239"/>
<evidence type="ECO:0000313" key="7">
    <source>
        <dbReference type="Proteomes" id="UP000033015"/>
    </source>
</evidence>
<dbReference type="InterPro" id="IPR036926">
    <property type="entry name" value="Thymidate_synth/dCMP_Mease_sf"/>
</dbReference>
<dbReference type="GeneID" id="26647868"/>